<proteinExistence type="inferred from homology"/>
<dbReference type="NCBIfam" id="TIGR00525">
    <property type="entry name" value="folB"/>
    <property type="match status" value="1"/>
</dbReference>
<evidence type="ECO:0000256" key="1">
    <source>
        <dbReference type="ARBA" id="ARBA00001353"/>
    </source>
</evidence>
<comment type="similarity">
    <text evidence="3 6">Belongs to the DHNA family.</text>
</comment>
<reference evidence="8" key="1">
    <citation type="submission" date="2023-01" db="EMBL/GenBank/DDBJ databases">
        <title>The genome sequence of Kordiimonadaceae bacterium 6D33.</title>
        <authorList>
            <person name="Liu Y."/>
        </authorList>
    </citation>
    <scope>NUCLEOTIDE SEQUENCE</scope>
    <source>
        <strain evidence="8">6D33</strain>
    </source>
</reference>
<dbReference type="PANTHER" id="PTHR42844:SF1">
    <property type="entry name" value="DIHYDRONEOPTERIN ALDOLASE 1-RELATED"/>
    <property type="match status" value="1"/>
</dbReference>
<evidence type="ECO:0000256" key="3">
    <source>
        <dbReference type="ARBA" id="ARBA00005708"/>
    </source>
</evidence>
<dbReference type="Proteomes" id="UP001217500">
    <property type="component" value="Chromosome"/>
</dbReference>
<evidence type="ECO:0000313" key="8">
    <source>
        <dbReference type="EMBL" id="WCL55464.1"/>
    </source>
</evidence>
<dbReference type="InterPro" id="IPR043133">
    <property type="entry name" value="GTP-CH-I_C/QueF"/>
</dbReference>
<dbReference type="GO" id="GO:0046654">
    <property type="term" value="P:tetrahydrofolate biosynthetic process"/>
    <property type="evidence" value="ECO:0007669"/>
    <property type="project" value="UniProtKB-UniRule"/>
</dbReference>
<dbReference type="SUPFAM" id="SSF55620">
    <property type="entry name" value="Tetrahydrobiopterin biosynthesis enzymes-like"/>
    <property type="match status" value="1"/>
</dbReference>
<dbReference type="GO" id="GO:0046656">
    <property type="term" value="P:folic acid biosynthetic process"/>
    <property type="evidence" value="ECO:0007669"/>
    <property type="project" value="UniProtKB-UniRule"/>
</dbReference>
<keyword evidence="9" id="KW-1185">Reference proteome</keyword>
<comment type="catalytic activity">
    <reaction evidence="1 6">
        <text>7,8-dihydroneopterin = 6-hydroxymethyl-7,8-dihydropterin + glycolaldehyde</text>
        <dbReference type="Rhea" id="RHEA:10540"/>
        <dbReference type="ChEBI" id="CHEBI:17001"/>
        <dbReference type="ChEBI" id="CHEBI:17071"/>
        <dbReference type="ChEBI" id="CHEBI:44841"/>
        <dbReference type="EC" id="4.1.2.25"/>
    </reaction>
</comment>
<sequence length="144" mass="16049">MADEAMPKSNPLANVLRLPYADATRGVRHVFVRDYETSAEIGVWAHEKGAHQRIRINVDLSVKETLEHHEDQLANVVCYNEIVKGIQTILEAGHINLVETLAERIADLCLVDLRVIGARVKVEKLEAVEGALSVGVEIERHRPS</sequence>
<evidence type="ECO:0000256" key="6">
    <source>
        <dbReference type="RuleBase" id="RU362079"/>
    </source>
</evidence>
<comment type="pathway">
    <text evidence="2 6">Cofactor biosynthesis; tetrahydrofolate biosynthesis; 2-amino-4-hydroxy-6-hydroxymethyl-7,8-dihydropteridine diphosphate from 7,8-dihydroneopterin triphosphate: step 3/4.</text>
</comment>
<keyword evidence="5 6" id="KW-0456">Lyase</keyword>
<dbReference type="AlphaFoldDB" id="A0AAE9XXH2"/>
<gene>
    <name evidence="8" type="primary">folB</name>
    <name evidence="8" type="ORF">PH603_06790</name>
</gene>
<dbReference type="InterPro" id="IPR006157">
    <property type="entry name" value="FolB_dom"/>
</dbReference>
<dbReference type="EC" id="4.1.2.25" evidence="6"/>
<comment type="function">
    <text evidence="6">Catalyzes the conversion of 7,8-dihydroneopterin to 6-hydroxymethyl-7,8-dihydropterin.</text>
</comment>
<evidence type="ECO:0000256" key="2">
    <source>
        <dbReference type="ARBA" id="ARBA00005013"/>
    </source>
</evidence>
<dbReference type="GO" id="GO:0005737">
    <property type="term" value="C:cytoplasm"/>
    <property type="evidence" value="ECO:0007669"/>
    <property type="project" value="TreeGrafter"/>
</dbReference>
<keyword evidence="4 6" id="KW-0289">Folate biosynthesis</keyword>
<dbReference type="RefSeq" id="WP_289505279.1">
    <property type="nucleotide sequence ID" value="NZ_CP116805.1"/>
</dbReference>
<dbReference type="PANTHER" id="PTHR42844">
    <property type="entry name" value="DIHYDRONEOPTERIN ALDOLASE 1-RELATED"/>
    <property type="match status" value="1"/>
</dbReference>
<dbReference type="Pfam" id="PF02152">
    <property type="entry name" value="FolB"/>
    <property type="match status" value="1"/>
</dbReference>
<evidence type="ECO:0000313" key="9">
    <source>
        <dbReference type="Proteomes" id="UP001217500"/>
    </source>
</evidence>
<dbReference type="Gene3D" id="3.30.1130.10">
    <property type="match status" value="1"/>
</dbReference>
<feature type="domain" description="Dihydroneopterin aldolase/epimerase" evidence="7">
    <location>
        <begin position="30"/>
        <end position="140"/>
    </location>
</feature>
<dbReference type="EMBL" id="CP116805">
    <property type="protein sequence ID" value="WCL55464.1"/>
    <property type="molecule type" value="Genomic_DNA"/>
</dbReference>
<dbReference type="NCBIfam" id="TIGR00526">
    <property type="entry name" value="folB_dom"/>
    <property type="match status" value="1"/>
</dbReference>
<organism evidence="8 9">
    <name type="scientific">Gimibacter soli</name>
    <dbReference type="NCBI Taxonomy" id="3024400"/>
    <lineage>
        <taxon>Bacteria</taxon>
        <taxon>Pseudomonadati</taxon>
        <taxon>Pseudomonadota</taxon>
        <taxon>Alphaproteobacteria</taxon>
        <taxon>Kordiimonadales</taxon>
        <taxon>Temperatibacteraceae</taxon>
        <taxon>Gimibacter</taxon>
    </lineage>
</organism>
<name>A0AAE9XXH2_9PROT</name>
<dbReference type="GO" id="GO:0004150">
    <property type="term" value="F:dihydroneopterin aldolase activity"/>
    <property type="evidence" value="ECO:0007669"/>
    <property type="project" value="UniProtKB-UniRule"/>
</dbReference>
<evidence type="ECO:0000259" key="7">
    <source>
        <dbReference type="SMART" id="SM00905"/>
    </source>
</evidence>
<dbReference type="KEGG" id="gso:PH603_06790"/>
<evidence type="ECO:0000256" key="5">
    <source>
        <dbReference type="ARBA" id="ARBA00023239"/>
    </source>
</evidence>
<evidence type="ECO:0000256" key="4">
    <source>
        <dbReference type="ARBA" id="ARBA00022909"/>
    </source>
</evidence>
<dbReference type="SMART" id="SM00905">
    <property type="entry name" value="FolB"/>
    <property type="match status" value="1"/>
</dbReference>
<dbReference type="InterPro" id="IPR006156">
    <property type="entry name" value="Dihydroneopterin_aldolase"/>
</dbReference>
<protein>
    <recommendedName>
        <fullName evidence="6">7,8-dihydroneopterin aldolase</fullName>
        <ecNumber evidence="6">4.1.2.25</ecNumber>
    </recommendedName>
</protein>
<accession>A0AAE9XXH2</accession>